<dbReference type="Proteomes" id="UP001199260">
    <property type="component" value="Unassembled WGS sequence"/>
</dbReference>
<name>A0AAW4XNK7_9BURK</name>
<dbReference type="AlphaFoldDB" id="A0AAW4XNK7"/>
<dbReference type="InterPro" id="IPR007435">
    <property type="entry name" value="DUF484"/>
</dbReference>
<reference evidence="2 3" key="1">
    <citation type="submission" date="2021-11" db="EMBL/GenBank/DDBJ databases">
        <title>Genome sequence.</title>
        <authorList>
            <person name="Sun Q."/>
        </authorList>
    </citation>
    <scope>NUCLEOTIDE SEQUENCE [LARGE SCALE GENOMIC DNA]</scope>
    <source>
        <strain evidence="2 3">KCTC 12005</strain>
    </source>
</reference>
<protein>
    <submittedName>
        <fullName evidence="2">DUF484 family protein</fullName>
    </submittedName>
</protein>
<evidence type="ECO:0000313" key="2">
    <source>
        <dbReference type="EMBL" id="MCD2163557.1"/>
    </source>
</evidence>
<sequence length="230" mass="25592">MSANNNQVPPITEEDIAEFLVQTPDFFERQAQVLTGVHMVSPYGNRTVSLQERQAEMLRDKIKGLEHRIMDMMRNGSQNHHTIDRIHHWTCDVVKTRNPLQLPEVIADSLMQHFDVPQVALRLWDVAETYLNEPFAQGVSADARSFASSLSTPYCGPNVGVEPAGWLPDSAQVQSVVLLPLRDGAILGDTPAWGLLVLGSPDPARFQADMDTDLLERIGEIAASVLCRLR</sequence>
<evidence type="ECO:0000313" key="3">
    <source>
        <dbReference type="Proteomes" id="UP001199260"/>
    </source>
</evidence>
<feature type="coiled-coil region" evidence="1">
    <location>
        <begin position="48"/>
        <end position="75"/>
    </location>
</feature>
<keyword evidence="3" id="KW-1185">Reference proteome</keyword>
<comment type="caution">
    <text evidence="2">The sequence shown here is derived from an EMBL/GenBank/DDBJ whole genome shotgun (WGS) entry which is preliminary data.</text>
</comment>
<dbReference type="PANTHER" id="PTHR38765:SF1">
    <property type="entry name" value="DUF484 DOMAIN-CONTAINING PROTEIN"/>
    <property type="match status" value="1"/>
</dbReference>
<dbReference type="Pfam" id="PF04340">
    <property type="entry name" value="DUF484"/>
    <property type="match status" value="1"/>
</dbReference>
<accession>A0AAW4XNK7</accession>
<dbReference type="SUPFAM" id="SSF55781">
    <property type="entry name" value="GAF domain-like"/>
    <property type="match status" value="1"/>
</dbReference>
<dbReference type="Gene3D" id="3.30.450.40">
    <property type="match status" value="1"/>
</dbReference>
<evidence type="ECO:0000256" key="1">
    <source>
        <dbReference type="SAM" id="Coils"/>
    </source>
</evidence>
<organism evidence="2 3">
    <name type="scientific">Comamonas koreensis</name>
    <dbReference type="NCBI Taxonomy" id="160825"/>
    <lineage>
        <taxon>Bacteria</taxon>
        <taxon>Pseudomonadati</taxon>
        <taxon>Pseudomonadota</taxon>
        <taxon>Betaproteobacteria</taxon>
        <taxon>Burkholderiales</taxon>
        <taxon>Comamonadaceae</taxon>
        <taxon>Comamonas</taxon>
    </lineage>
</organism>
<keyword evidence="1" id="KW-0175">Coiled coil</keyword>
<dbReference type="RefSeq" id="WP_230770417.1">
    <property type="nucleotide sequence ID" value="NZ_JAJNCT010000003.1"/>
</dbReference>
<dbReference type="InterPro" id="IPR029016">
    <property type="entry name" value="GAF-like_dom_sf"/>
</dbReference>
<dbReference type="EMBL" id="JAJNCT010000003">
    <property type="protein sequence ID" value="MCD2163557.1"/>
    <property type="molecule type" value="Genomic_DNA"/>
</dbReference>
<dbReference type="PANTHER" id="PTHR38765">
    <property type="entry name" value="DUF484 DOMAIN-CONTAINING PROTEIN"/>
    <property type="match status" value="1"/>
</dbReference>
<gene>
    <name evidence="2" type="ORF">LPW39_00230</name>
</gene>
<proteinExistence type="predicted"/>